<keyword evidence="5" id="KW-0255">Endonuclease</keyword>
<keyword evidence="2" id="KW-0680">Restriction system</keyword>
<dbReference type="KEGG" id="salm:D0Y50_00170"/>
<gene>
    <name evidence="5" type="ORF">D0Y50_00170</name>
</gene>
<evidence type="ECO:0000256" key="1">
    <source>
        <dbReference type="ARBA" id="ARBA00010923"/>
    </source>
</evidence>
<dbReference type="SUPFAM" id="SSF116734">
    <property type="entry name" value="DNA methylase specificity domain"/>
    <property type="match status" value="2"/>
</dbReference>
<name>A0A346NHB3_9ALTE</name>
<protein>
    <submittedName>
        <fullName evidence="5">Restriction endonuclease subunit S</fullName>
    </submittedName>
</protein>
<reference evidence="5 6" key="1">
    <citation type="submission" date="2018-08" db="EMBL/GenBank/DDBJ databases">
        <title>Salinimonas sediminis sp. nov., a piezophilic bacterium isolated from a deep-sea sediment sample from the New Britain Trench.</title>
        <authorList>
            <person name="Cao J."/>
        </authorList>
    </citation>
    <scope>NUCLEOTIDE SEQUENCE [LARGE SCALE GENOMIC DNA]</scope>
    <source>
        <strain evidence="5 6">N102</strain>
    </source>
</reference>
<keyword evidence="5" id="KW-0378">Hydrolase</keyword>
<dbReference type="Gene3D" id="3.90.220.20">
    <property type="entry name" value="DNA methylase specificity domains"/>
    <property type="match status" value="2"/>
</dbReference>
<dbReference type="GO" id="GO:0003677">
    <property type="term" value="F:DNA binding"/>
    <property type="evidence" value="ECO:0007669"/>
    <property type="project" value="UniProtKB-KW"/>
</dbReference>
<dbReference type="Proteomes" id="UP000262073">
    <property type="component" value="Chromosome"/>
</dbReference>
<dbReference type="InterPro" id="IPR000055">
    <property type="entry name" value="Restrct_endonuc_typeI_TRD"/>
</dbReference>
<dbReference type="EMBL" id="CP031769">
    <property type="protein sequence ID" value="AXR04920.1"/>
    <property type="molecule type" value="Genomic_DNA"/>
</dbReference>
<dbReference type="AlphaFoldDB" id="A0A346NHB3"/>
<dbReference type="RefSeq" id="WP_117314888.1">
    <property type="nucleotide sequence ID" value="NZ_CP031769.1"/>
</dbReference>
<dbReference type="InterPro" id="IPR052021">
    <property type="entry name" value="Type-I_RS_S_subunit"/>
</dbReference>
<feature type="domain" description="Type I restriction modification DNA specificity" evidence="4">
    <location>
        <begin position="22"/>
        <end position="196"/>
    </location>
</feature>
<keyword evidence="6" id="KW-1185">Reference proteome</keyword>
<dbReference type="InterPro" id="IPR044946">
    <property type="entry name" value="Restrct_endonuc_typeI_TRD_sf"/>
</dbReference>
<comment type="similarity">
    <text evidence="1">Belongs to the type-I restriction system S methylase family.</text>
</comment>
<evidence type="ECO:0000313" key="6">
    <source>
        <dbReference type="Proteomes" id="UP000262073"/>
    </source>
</evidence>
<evidence type="ECO:0000256" key="2">
    <source>
        <dbReference type="ARBA" id="ARBA00022747"/>
    </source>
</evidence>
<proteinExistence type="inferred from homology"/>
<dbReference type="REBASE" id="268962">
    <property type="entry name" value="S.SspN102ORF175P"/>
</dbReference>
<dbReference type="PANTHER" id="PTHR30408">
    <property type="entry name" value="TYPE-1 RESTRICTION ENZYME ECOKI SPECIFICITY PROTEIN"/>
    <property type="match status" value="1"/>
</dbReference>
<sequence>MSEQKRVPELRFPEFDGKLESKTLGDFMSFKNGINADKGQYGHGRKFINVLDIIAKKPIYHDKIIGSVSVSDKEFEKNEVKYGDILFQRSSETREEAGQSNIYLDKHNTATFGGFVIRGRPTVKFSPLYFDALLKTSTLRKEITTKSGGSTRFNVGQDSLSAVNVTLTTDFEEQQKIANFLSSVDTKLAKLGRKKAHLEDYKRGLMQQIFSLKLRFKQDDGSEFPKWEIKTLKDLAYRQTNKNVDGSVTDVFTNSATRGIVRQQDYFDKNIANADNLEGYYIVQSGDYIYNPRISVHAPVGPIGKNYLGLGVMSPLYSVFRFYQDDDRFYEFYFNSSMWHRYMKMVANYGARHDRMNIITEDFLAMPLPVPDYAEQKKIADLLSTFDQKIEVVGKQIEQLEAFKKGLLQKLFV</sequence>
<dbReference type="PANTHER" id="PTHR30408:SF13">
    <property type="entry name" value="TYPE I RESTRICTION ENZYME HINDI SPECIFICITY SUBUNIT"/>
    <property type="match status" value="1"/>
</dbReference>
<evidence type="ECO:0000259" key="4">
    <source>
        <dbReference type="Pfam" id="PF01420"/>
    </source>
</evidence>
<evidence type="ECO:0000313" key="5">
    <source>
        <dbReference type="EMBL" id="AXR04920.1"/>
    </source>
</evidence>
<keyword evidence="5" id="KW-0540">Nuclease</keyword>
<dbReference type="GO" id="GO:0009307">
    <property type="term" value="P:DNA restriction-modification system"/>
    <property type="evidence" value="ECO:0007669"/>
    <property type="project" value="UniProtKB-KW"/>
</dbReference>
<dbReference type="GO" id="GO:0004519">
    <property type="term" value="F:endonuclease activity"/>
    <property type="evidence" value="ECO:0007669"/>
    <property type="project" value="UniProtKB-KW"/>
</dbReference>
<accession>A0A346NHB3</accession>
<keyword evidence="3" id="KW-0238">DNA-binding</keyword>
<feature type="domain" description="Type I restriction modification DNA specificity" evidence="4">
    <location>
        <begin position="226"/>
        <end position="401"/>
    </location>
</feature>
<dbReference type="OrthoDB" id="9798929at2"/>
<dbReference type="Pfam" id="PF01420">
    <property type="entry name" value="Methylase_S"/>
    <property type="match status" value="2"/>
</dbReference>
<evidence type="ECO:0000256" key="3">
    <source>
        <dbReference type="ARBA" id="ARBA00023125"/>
    </source>
</evidence>
<organism evidence="5 6">
    <name type="scientific">Salinimonas sediminis</name>
    <dbReference type="NCBI Taxonomy" id="2303538"/>
    <lineage>
        <taxon>Bacteria</taxon>
        <taxon>Pseudomonadati</taxon>
        <taxon>Pseudomonadota</taxon>
        <taxon>Gammaproteobacteria</taxon>
        <taxon>Alteromonadales</taxon>
        <taxon>Alteromonadaceae</taxon>
        <taxon>Alteromonas/Salinimonas group</taxon>
        <taxon>Salinimonas</taxon>
    </lineage>
</organism>